<organism evidence="6 7">
    <name type="scientific">Filobasidium floriforme</name>
    <dbReference type="NCBI Taxonomy" id="5210"/>
    <lineage>
        <taxon>Eukaryota</taxon>
        <taxon>Fungi</taxon>
        <taxon>Dikarya</taxon>
        <taxon>Basidiomycota</taxon>
        <taxon>Agaricomycotina</taxon>
        <taxon>Tremellomycetes</taxon>
        <taxon>Filobasidiales</taxon>
        <taxon>Filobasidiaceae</taxon>
        <taxon>Filobasidium</taxon>
    </lineage>
</organism>
<gene>
    <name evidence="6" type="ORF">FFLO_01214</name>
</gene>
<evidence type="ECO:0000313" key="6">
    <source>
        <dbReference type="EMBL" id="KAG7567088.1"/>
    </source>
</evidence>
<dbReference type="GO" id="GO:0016020">
    <property type="term" value="C:membrane"/>
    <property type="evidence" value="ECO:0007669"/>
    <property type="project" value="InterPro"/>
</dbReference>
<evidence type="ECO:0000256" key="3">
    <source>
        <dbReference type="ARBA" id="ARBA00022989"/>
    </source>
</evidence>
<feature type="transmembrane region" description="Helical" evidence="5">
    <location>
        <begin position="25"/>
        <end position="48"/>
    </location>
</feature>
<evidence type="ECO:0000256" key="2">
    <source>
        <dbReference type="ARBA" id="ARBA00022692"/>
    </source>
</evidence>
<dbReference type="AlphaFoldDB" id="A0A8K0NSX3"/>
<comment type="subcellular location">
    <subcellularLocation>
        <location evidence="1">Endomembrane system</location>
        <topology evidence="1">Multi-pass membrane protein</topology>
    </subcellularLocation>
</comment>
<keyword evidence="3 5" id="KW-1133">Transmembrane helix</keyword>
<name>A0A8K0NSX3_9TREE</name>
<comment type="caution">
    <text evidence="6">The sequence shown here is derived from an EMBL/GenBank/DDBJ whole genome shotgun (WGS) entry which is preliminary data.</text>
</comment>
<dbReference type="EMBL" id="JABELV010000016">
    <property type="protein sequence ID" value="KAG7567088.1"/>
    <property type="molecule type" value="Genomic_DNA"/>
</dbReference>
<accession>A0A8K0NSX3</accession>
<keyword evidence="4 5" id="KW-0472">Membrane</keyword>
<dbReference type="Pfam" id="PF04750">
    <property type="entry name" value="Far-17a_AIG1"/>
    <property type="match status" value="1"/>
</dbReference>
<keyword evidence="2 5" id="KW-0812">Transmembrane</keyword>
<evidence type="ECO:0000313" key="7">
    <source>
        <dbReference type="Proteomes" id="UP000812966"/>
    </source>
</evidence>
<evidence type="ECO:0000256" key="1">
    <source>
        <dbReference type="ARBA" id="ARBA00004127"/>
    </source>
</evidence>
<protein>
    <submittedName>
        <fullName evidence="6">Uncharacterized protein</fullName>
    </submittedName>
</protein>
<proteinExistence type="predicted"/>
<dbReference type="InterPro" id="IPR006838">
    <property type="entry name" value="ADTRP_AIG1"/>
</dbReference>
<reference evidence="6" key="1">
    <citation type="submission" date="2020-04" db="EMBL/GenBank/DDBJ databases">
        <title>Analysis of mating type loci in Filobasidium floriforme.</title>
        <authorList>
            <person name="Nowrousian M."/>
        </authorList>
    </citation>
    <scope>NUCLEOTIDE SEQUENCE</scope>
    <source>
        <strain evidence="6">CBS 6242</strain>
    </source>
</reference>
<keyword evidence="7" id="KW-1185">Reference proteome</keyword>
<sequence length="94" mass="10703">MQSVTDDQTRDVTPRIEFFVRERKYRAPVSTIGAVVFTALFSLSYTSWIEYRGLDGKFPYPFLPADSMPIRLAIYVGGTIFAYASFKVLNGLHK</sequence>
<feature type="transmembrane region" description="Helical" evidence="5">
    <location>
        <begin position="68"/>
        <end position="86"/>
    </location>
</feature>
<evidence type="ECO:0000256" key="4">
    <source>
        <dbReference type="ARBA" id="ARBA00023136"/>
    </source>
</evidence>
<evidence type="ECO:0000256" key="5">
    <source>
        <dbReference type="SAM" id="Phobius"/>
    </source>
</evidence>
<dbReference type="GO" id="GO:0012505">
    <property type="term" value="C:endomembrane system"/>
    <property type="evidence" value="ECO:0007669"/>
    <property type="project" value="UniProtKB-SubCell"/>
</dbReference>
<dbReference type="Proteomes" id="UP000812966">
    <property type="component" value="Unassembled WGS sequence"/>
</dbReference>